<protein>
    <submittedName>
        <fullName evidence="3">S-layer homology domain-containing protein</fullName>
    </submittedName>
</protein>
<dbReference type="SUPFAM" id="SSF48239">
    <property type="entry name" value="Terpenoid cyclases/Protein prenyltransferases"/>
    <property type="match status" value="1"/>
</dbReference>
<evidence type="ECO:0000313" key="3">
    <source>
        <dbReference type="EMBL" id="SFR01217.1"/>
    </source>
</evidence>
<feature type="domain" description="SLH" evidence="2">
    <location>
        <begin position="940"/>
        <end position="999"/>
    </location>
</feature>
<dbReference type="InterPro" id="IPR001119">
    <property type="entry name" value="SLH_dom"/>
</dbReference>
<feature type="domain" description="SLH" evidence="2">
    <location>
        <begin position="1068"/>
        <end position="1125"/>
    </location>
</feature>
<dbReference type="PANTHER" id="PTHR43308:SF5">
    <property type="entry name" value="S-LAYER PROTEIN _ PEPTIDOGLYCAN ENDO-BETA-N-ACETYLGLUCOSAMINIDASE"/>
    <property type="match status" value="1"/>
</dbReference>
<gene>
    <name evidence="3" type="ORF">SAMN05660706_10690</name>
</gene>
<dbReference type="Gene3D" id="1.50.10.20">
    <property type="match status" value="1"/>
</dbReference>
<dbReference type="OrthoDB" id="1947068at2"/>
<evidence type="ECO:0000259" key="2">
    <source>
        <dbReference type="PROSITE" id="PS51272"/>
    </source>
</evidence>
<proteinExistence type="predicted"/>
<dbReference type="InterPro" id="IPR008964">
    <property type="entry name" value="Invasin/intimin_cell_adhesion"/>
</dbReference>
<feature type="domain" description="SLH" evidence="2">
    <location>
        <begin position="1000"/>
        <end position="1063"/>
    </location>
</feature>
<dbReference type="PROSITE" id="PS51272">
    <property type="entry name" value="SLH"/>
    <property type="match status" value="3"/>
</dbReference>
<dbReference type="PANTHER" id="PTHR43308">
    <property type="entry name" value="OUTER MEMBRANE PROTEIN ALPHA-RELATED"/>
    <property type="match status" value="1"/>
</dbReference>
<sequence length="1125" mass="120174">MNILNRKSHRYLAFKITLLIFLTTLLVPVLAFVFTGIEDSRAVAAEVYDDLALKAVRNNYNLYQGGKAVDGAYGFGAYDAYVLTQAGANLNTWVYDGTSFKDNVLNLIATTIANKDTENASSAKRVAYEYITAKRWGVEANTLTELLNILKAKQLASGDGSFDQNPYSDMSAFEALGRAGVIGEIDTAGAIAYILGEQDDATGKWCDFLSTAQAVRALTYLKNYSGDQAADVQSAIDKGVNWIQNQQQEDGSFTVSSVWGEFTFWDDKVIDTAEAIITLDLLGIDPATWISEASKSPVDYMKEKALNQDGTFGDYGTSLDNTMALETYLILGGNVAEDTALGISVNPSGAEIIVGDEQQYTAKVCKFDGNEEDVSQLTDWSIDNTDVATVNNSGLVTGVGVGDTVVTATYQSVSGSANVSVTGSVGNSGNNNQQGIIVPIKVIGKNKEILFEGDVTLKESKEWGVTAMGALHATGLSYTEDGGFVNSIAGQANSGMSGWMYKVNNSVPSVLASDKTVNEGDRIIWWYSTDPNSSGPAWDSLVKGNSATDNPAILEEYNNQVTDLQNKIAGGEITPSDAVEETIKIMNNVKNELASPETSVTEAGKTVRDLMEKIIASLIENKNATAVQAAAVLKPVVNDGVKIVLARPDGVDVAGELKNSLASQVRDIITKAGTISSAQLKVFGSDSTTTVSLPANILEQQLEQLSRAQRELSDILSGDRLQEIAVLARTPVQQLEVDLAGVAGQKANTELVVADDVARNLRESELKLAVRVSDGFTIVLSGTERADRQTVFTGHKPVMLAARDTDGLLDLIASGLFSQNEPASSAAEGYVLSVSQLDSAKADKLVRDANANSSSHLTLRPVGKAYTVTVKDLINKEVVNSLAEPLELEMSCRGLTEDPEITGIYRYQDGKFTYVGAKPDKTREMISAKTITGGTFTLLEYDKQFTDLAGHWAEKDIRVLSARHIVSGATPATFAPGQTATRAQCAALLVRALGIPKSNAGHTFTDVSQSAWYAGDVAAAVKAGIIKGTSAGTFSPDKGISRAELAVMISRVLESKTGREVSDLNKVLAKYTDAGQIPDWAKEWIALAVESGIVNGRTADTIVPKGMVNRAEVAVIIGRLLEHIE</sequence>
<dbReference type="AlphaFoldDB" id="A0A1I6D7B3"/>
<reference evidence="4" key="1">
    <citation type="submission" date="2016-10" db="EMBL/GenBank/DDBJ databases">
        <authorList>
            <person name="Varghese N."/>
            <person name="Submissions S."/>
        </authorList>
    </citation>
    <scope>NUCLEOTIDE SEQUENCE [LARGE SCALE GENOMIC DNA]</scope>
    <source>
        <strain evidence="4">DSM 3669</strain>
    </source>
</reference>
<dbReference type="InterPro" id="IPR003343">
    <property type="entry name" value="Big_2"/>
</dbReference>
<dbReference type="InterPro" id="IPR027954">
    <property type="entry name" value="Transcobalamin-like_C"/>
</dbReference>
<evidence type="ECO:0000313" key="4">
    <source>
        <dbReference type="Proteomes" id="UP000199584"/>
    </source>
</evidence>
<dbReference type="InterPro" id="IPR008930">
    <property type="entry name" value="Terpenoid_cyclase/PrenylTrfase"/>
</dbReference>
<dbReference type="Pfam" id="PF02368">
    <property type="entry name" value="Big_2"/>
    <property type="match status" value="1"/>
</dbReference>
<dbReference type="SMART" id="SM00635">
    <property type="entry name" value="BID_2"/>
    <property type="match status" value="1"/>
</dbReference>
<dbReference type="Gene3D" id="2.170.130.30">
    <property type="match status" value="1"/>
</dbReference>
<dbReference type="InterPro" id="IPR051465">
    <property type="entry name" value="Cell_Envelope_Struct_Comp"/>
</dbReference>
<dbReference type="Gene3D" id="2.60.40.1080">
    <property type="match status" value="1"/>
</dbReference>
<dbReference type="EMBL" id="FOYM01000006">
    <property type="protein sequence ID" value="SFR01217.1"/>
    <property type="molecule type" value="Genomic_DNA"/>
</dbReference>
<evidence type="ECO:0000256" key="1">
    <source>
        <dbReference type="ARBA" id="ARBA00022737"/>
    </source>
</evidence>
<dbReference type="RefSeq" id="WP_092482400.1">
    <property type="nucleotide sequence ID" value="NZ_FOYM01000006.1"/>
</dbReference>
<organism evidence="3 4">
    <name type="scientific">Desulfoscipio geothermicus DSM 3669</name>
    <dbReference type="NCBI Taxonomy" id="1121426"/>
    <lineage>
        <taxon>Bacteria</taxon>
        <taxon>Bacillati</taxon>
        <taxon>Bacillota</taxon>
        <taxon>Clostridia</taxon>
        <taxon>Eubacteriales</taxon>
        <taxon>Desulfallaceae</taxon>
        <taxon>Desulfoscipio</taxon>
    </lineage>
</organism>
<accession>A0A1I6D7B3</accession>
<dbReference type="SUPFAM" id="SSF49373">
    <property type="entry name" value="Invasin/intimin cell-adhesion fragments"/>
    <property type="match status" value="1"/>
</dbReference>
<dbReference type="STRING" id="39060.SAMN05660706_10690"/>
<name>A0A1I6D7B3_9FIRM</name>
<dbReference type="Pfam" id="PF14478">
    <property type="entry name" value="DUF4430"/>
    <property type="match status" value="1"/>
</dbReference>
<keyword evidence="1" id="KW-0677">Repeat</keyword>
<dbReference type="Pfam" id="PF00395">
    <property type="entry name" value="SLH"/>
    <property type="match status" value="3"/>
</dbReference>
<dbReference type="Proteomes" id="UP000199584">
    <property type="component" value="Unassembled WGS sequence"/>
</dbReference>
<keyword evidence="4" id="KW-1185">Reference proteome</keyword>